<reference evidence="11 12" key="1">
    <citation type="journal article" date="2023" name="G3 (Bethesda)">
        <title>A chromosome-length genome assembly and annotation of blackberry (Rubus argutus, cv. 'Hillquist').</title>
        <authorList>
            <person name="Bruna T."/>
            <person name="Aryal R."/>
            <person name="Dudchenko O."/>
            <person name="Sargent D.J."/>
            <person name="Mead D."/>
            <person name="Buti M."/>
            <person name="Cavallini A."/>
            <person name="Hytonen T."/>
            <person name="Andres J."/>
            <person name="Pham M."/>
            <person name="Weisz D."/>
            <person name="Mascagni F."/>
            <person name="Usai G."/>
            <person name="Natali L."/>
            <person name="Bassil N."/>
            <person name="Fernandez G.E."/>
            <person name="Lomsadze A."/>
            <person name="Armour M."/>
            <person name="Olukolu B."/>
            <person name="Poorten T."/>
            <person name="Britton C."/>
            <person name="Davik J."/>
            <person name="Ashrafi H."/>
            <person name="Aiden E.L."/>
            <person name="Borodovsky M."/>
            <person name="Worthington M."/>
        </authorList>
    </citation>
    <scope>NUCLEOTIDE SEQUENCE [LARGE SCALE GENOMIC DNA]</scope>
    <source>
        <strain evidence="11">PI 553951</strain>
    </source>
</reference>
<dbReference type="Pfam" id="PF26217">
    <property type="entry name" value="GDPGP1_N"/>
    <property type="match status" value="2"/>
</dbReference>
<dbReference type="InterPro" id="IPR058866">
    <property type="entry name" value="GDPGP1_N"/>
</dbReference>
<gene>
    <name evidence="11" type="ORF">M0R45_013750</name>
</gene>
<keyword evidence="6" id="KW-0548">Nucleotidyltransferase</keyword>
<dbReference type="GO" id="GO:0005737">
    <property type="term" value="C:cytoplasm"/>
    <property type="evidence" value="ECO:0007669"/>
    <property type="project" value="UniProtKB-SubCell"/>
</dbReference>
<evidence type="ECO:0000256" key="4">
    <source>
        <dbReference type="ARBA" id="ARBA00022658"/>
    </source>
</evidence>
<feature type="domain" description="GDPGP1-like N-terminal" evidence="10">
    <location>
        <begin position="96"/>
        <end position="195"/>
    </location>
</feature>
<evidence type="ECO:0000256" key="2">
    <source>
        <dbReference type="ARBA" id="ARBA00006451"/>
    </source>
</evidence>
<feature type="domain" description="GDPGP1-like N-terminal" evidence="10">
    <location>
        <begin position="58"/>
        <end position="95"/>
    </location>
</feature>
<keyword evidence="7" id="KW-0547">Nucleotide-binding</keyword>
<evidence type="ECO:0000259" key="9">
    <source>
        <dbReference type="Pfam" id="PF26216"/>
    </source>
</evidence>
<comment type="similarity">
    <text evidence="2">Belongs to the GDPGP1 family.</text>
</comment>
<dbReference type="GO" id="GO:0000166">
    <property type="term" value="F:nucleotide binding"/>
    <property type="evidence" value="ECO:0007669"/>
    <property type="project" value="UniProtKB-KW"/>
</dbReference>
<evidence type="ECO:0000256" key="6">
    <source>
        <dbReference type="ARBA" id="ARBA00022695"/>
    </source>
</evidence>
<feature type="domain" description="GDPGP1-like C-terminal" evidence="9">
    <location>
        <begin position="202"/>
        <end position="338"/>
    </location>
</feature>
<keyword evidence="8" id="KW-0378">Hydrolase</keyword>
<dbReference type="InterPro" id="IPR058865">
    <property type="entry name" value="GDPGP1_C"/>
</dbReference>
<dbReference type="GO" id="GO:0080048">
    <property type="term" value="F:GDP-D-glucose phosphorylase activity"/>
    <property type="evidence" value="ECO:0007669"/>
    <property type="project" value="InterPro"/>
</dbReference>
<organism evidence="11 12">
    <name type="scientific">Rubus argutus</name>
    <name type="common">Southern blackberry</name>
    <dbReference type="NCBI Taxonomy" id="59490"/>
    <lineage>
        <taxon>Eukaryota</taxon>
        <taxon>Viridiplantae</taxon>
        <taxon>Streptophyta</taxon>
        <taxon>Embryophyta</taxon>
        <taxon>Tracheophyta</taxon>
        <taxon>Spermatophyta</taxon>
        <taxon>Magnoliopsida</taxon>
        <taxon>eudicotyledons</taxon>
        <taxon>Gunneridae</taxon>
        <taxon>Pentapetalae</taxon>
        <taxon>rosids</taxon>
        <taxon>fabids</taxon>
        <taxon>Rosales</taxon>
        <taxon>Rosaceae</taxon>
        <taxon>Rosoideae</taxon>
        <taxon>Rosoideae incertae sedis</taxon>
        <taxon>Rubus</taxon>
    </lineage>
</organism>
<evidence type="ECO:0000256" key="3">
    <source>
        <dbReference type="ARBA" id="ARBA00022490"/>
    </source>
</evidence>
<sequence length="341" mass="38387">MVTVDQLQGDNFLSQFPPFSLKGIRIPLYRFGCNSLLDDGSVGGIDSFSEEDEEQSLLDSILLAQWEDRMWKGLFRYDVTTSEIRSLVAEESLLHNLMKDGEELLFSVASGEKSNPELILAAAVPDSALLITINASPVEYGHVFLIPHCSNILYQFLDAKSLELALHVAVEVNNYSFRLFYDYSPSASHIYFQGCYFQIPLPVEFMPSDTFFGDGQEEIRISSVADYPIKTLIFESNHFKLMLEVVAEICSCLRGKLILYNLLISDHGRKIFLFLQLQTSKNSCTRSAWECGGYFLFKSRSEFDQATEKTLLKQLSTVSIDDEGFQAVKLLCCSIASKIAS</sequence>
<dbReference type="GO" id="GO:0005085">
    <property type="term" value="F:guanyl-nucleotide exchange factor activity"/>
    <property type="evidence" value="ECO:0007669"/>
    <property type="project" value="UniProtKB-KW"/>
</dbReference>
<evidence type="ECO:0000313" key="11">
    <source>
        <dbReference type="EMBL" id="KAK9936930.1"/>
    </source>
</evidence>
<keyword evidence="4" id="KW-0344">Guanine-nucleotide releasing factor</keyword>
<proteinExistence type="inferred from homology"/>
<dbReference type="GO" id="GO:0006006">
    <property type="term" value="P:glucose metabolic process"/>
    <property type="evidence" value="ECO:0007669"/>
    <property type="project" value="TreeGrafter"/>
</dbReference>
<keyword evidence="12" id="KW-1185">Reference proteome</keyword>
<dbReference type="Pfam" id="PF26216">
    <property type="entry name" value="GDPGP1_C"/>
    <property type="match status" value="1"/>
</dbReference>
<dbReference type="EMBL" id="JBEDUW010000003">
    <property type="protein sequence ID" value="KAK9936930.1"/>
    <property type="molecule type" value="Genomic_DNA"/>
</dbReference>
<keyword evidence="3" id="KW-0963">Cytoplasm</keyword>
<dbReference type="GO" id="GO:0016787">
    <property type="term" value="F:hydrolase activity"/>
    <property type="evidence" value="ECO:0007669"/>
    <property type="project" value="UniProtKB-KW"/>
</dbReference>
<evidence type="ECO:0000256" key="5">
    <source>
        <dbReference type="ARBA" id="ARBA00022679"/>
    </source>
</evidence>
<evidence type="ECO:0000256" key="1">
    <source>
        <dbReference type="ARBA" id="ARBA00004496"/>
    </source>
</evidence>
<comment type="caution">
    <text evidence="11">The sequence shown here is derived from an EMBL/GenBank/DDBJ whole genome shotgun (WGS) entry which is preliminary data.</text>
</comment>
<accession>A0AAW1XM92</accession>
<evidence type="ECO:0000259" key="10">
    <source>
        <dbReference type="Pfam" id="PF26217"/>
    </source>
</evidence>
<dbReference type="AlphaFoldDB" id="A0AAW1XM92"/>
<evidence type="ECO:0000256" key="8">
    <source>
        <dbReference type="ARBA" id="ARBA00022801"/>
    </source>
</evidence>
<name>A0AAW1XM92_RUBAR</name>
<dbReference type="PANTHER" id="PTHR20884">
    <property type="entry name" value="GDP-D-GLUCOSE PHOSPHORYLASE 1"/>
    <property type="match status" value="1"/>
</dbReference>
<dbReference type="PANTHER" id="PTHR20884:SF9">
    <property type="entry name" value="OS12G0612100 PROTEIN"/>
    <property type="match status" value="1"/>
</dbReference>
<evidence type="ECO:0008006" key="13">
    <source>
        <dbReference type="Google" id="ProtNLM"/>
    </source>
</evidence>
<dbReference type="Proteomes" id="UP001457282">
    <property type="component" value="Unassembled WGS sequence"/>
</dbReference>
<protein>
    <recommendedName>
        <fullName evidence="13">GDP-L-galactose phosphorylase 1</fullName>
    </recommendedName>
</protein>
<evidence type="ECO:0000313" key="12">
    <source>
        <dbReference type="Proteomes" id="UP001457282"/>
    </source>
</evidence>
<evidence type="ECO:0000256" key="7">
    <source>
        <dbReference type="ARBA" id="ARBA00022741"/>
    </source>
</evidence>
<dbReference type="InterPro" id="IPR026506">
    <property type="entry name" value="GDPGP"/>
</dbReference>
<keyword evidence="5" id="KW-0808">Transferase</keyword>
<comment type="subcellular location">
    <subcellularLocation>
        <location evidence="1">Cytoplasm</location>
    </subcellularLocation>
</comment>